<feature type="compositionally biased region" description="Pro residues" evidence="5">
    <location>
        <begin position="185"/>
        <end position="194"/>
    </location>
</feature>
<comment type="subcellular location">
    <subcellularLocation>
        <location evidence="1">Membrane</location>
    </subcellularLocation>
</comment>
<dbReference type="Gene3D" id="2.60.120.920">
    <property type="match status" value="1"/>
</dbReference>
<name>A0AA38VUQ0_9PEZI</name>
<evidence type="ECO:0000256" key="4">
    <source>
        <dbReference type="ARBA" id="ARBA00023136"/>
    </source>
</evidence>
<dbReference type="GO" id="GO:0016020">
    <property type="term" value="C:membrane"/>
    <property type="evidence" value="ECO:0007669"/>
    <property type="project" value="UniProtKB-SubCell"/>
</dbReference>
<keyword evidence="7" id="KW-1185">Reference proteome</keyword>
<dbReference type="AlphaFoldDB" id="A0AA38VUQ0"/>
<proteinExistence type="predicted"/>
<evidence type="ECO:0000256" key="1">
    <source>
        <dbReference type="ARBA" id="ARBA00004370"/>
    </source>
</evidence>
<dbReference type="EMBL" id="JANBVN010000060">
    <property type="protein sequence ID" value="KAJ9151681.1"/>
    <property type="molecule type" value="Genomic_DNA"/>
</dbReference>
<feature type="region of interest" description="Disordered" evidence="5">
    <location>
        <begin position="1"/>
        <end position="200"/>
    </location>
</feature>
<evidence type="ECO:0000313" key="6">
    <source>
        <dbReference type="EMBL" id="KAJ9151681.1"/>
    </source>
</evidence>
<keyword evidence="4" id="KW-0472">Membrane</keyword>
<evidence type="ECO:0000256" key="3">
    <source>
        <dbReference type="ARBA" id="ARBA00022989"/>
    </source>
</evidence>
<organism evidence="6 7">
    <name type="scientific">Coniochaeta hoffmannii</name>
    <dbReference type="NCBI Taxonomy" id="91930"/>
    <lineage>
        <taxon>Eukaryota</taxon>
        <taxon>Fungi</taxon>
        <taxon>Dikarya</taxon>
        <taxon>Ascomycota</taxon>
        <taxon>Pezizomycotina</taxon>
        <taxon>Sordariomycetes</taxon>
        <taxon>Sordariomycetidae</taxon>
        <taxon>Coniochaetales</taxon>
        <taxon>Coniochaetaceae</taxon>
        <taxon>Coniochaeta</taxon>
    </lineage>
</organism>
<evidence type="ECO:0000256" key="2">
    <source>
        <dbReference type="ARBA" id="ARBA00022692"/>
    </source>
</evidence>
<dbReference type="InterPro" id="IPR035780">
    <property type="entry name" value="SPRY_Ssh4-like"/>
</dbReference>
<sequence>MCFGSKDNIHEEDAPRPAQFPPPQPTYASTPAKASLPVSPVSAASPAYLHQQHAPQQQQQQHQPPPMAELSAPERNRVELSGDEIAPPPGPPPSHRQAADEFAPPPGPPLAARNQHDDVAPPPGPPPSHRADDFAPPPGPPPSQSNNPFRQQQPTATTHTSDFSPPPGPPPAFSGKGGGGDDYTAPPPGPPPSHSKPAAHDWETLVPDTSLFPPPPDIFSGYDRSPATNATEAEAEAGEAWCAAHPLSPPLDLDASVLDGRRVGSVRLMAPEAGQPFKGKLEWMGGGVWRGRTDKQAGDYCYIGYPPLYAVKRDSPLVSGKGGKRTVYYEIRVLPDNKKEGEISIAIGYAALPYPSFRMPGWHRGSLAVHGDDGHKYINDRWGGKEFTQPMKRGETYGLGMVFKVVEATGRIETEVFYTREGREVGRWNLHEETDAEQDLPVTGLEGYHDLAAAVGSFGGCSWEAVFEPGRWKYREVANEVY</sequence>
<feature type="compositionally biased region" description="Low complexity" evidence="5">
    <location>
        <begin position="31"/>
        <end position="62"/>
    </location>
</feature>
<dbReference type="CDD" id="cd12910">
    <property type="entry name" value="SPRY_SSH4_like"/>
    <property type="match status" value="1"/>
</dbReference>
<keyword evidence="3" id="KW-1133">Transmembrane helix</keyword>
<evidence type="ECO:0000256" key="5">
    <source>
        <dbReference type="SAM" id="MobiDB-lite"/>
    </source>
</evidence>
<feature type="compositionally biased region" description="Polar residues" evidence="5">
    <location>
        <begin position="149"/>
        <end position="160"/>
    </location>
</feature>
<dbReference type="Proteomes" id="UP001174691">
    <property type="component" value="Unassembled WGS sequence"/>
</dbReference>
<evidence type="ECO:0000313" key="7">
    <source>
        <dbReference type="Proteomes" id="UP001174691"/>
    </source>
</evidence>
<reference evidence="6" key="1">
    <citation type="submission" date="2022-07" db="EMBL/GenBank/DDBJ databases">
        <title>Fungi with potential for degradation of polypropylene.</title>
        <authorList>
            <person name="Gostincar C."/>
        </authorList>
    </citation>
    <scope>NUCLEOTIDE SEQUENCE</scope>
    <source>
        <strain evidence="6">EXF-13287</strain>
    </source>
</reference>
<dbReference type="InterPro" id="IPR043136">
    <property type="entry name" value="B30.2/SPRY_sf"/>
</dbReference>
<accession>A0AA38VUQ0</accession>
<protein>
    <submittedName>
        <fullName evidence="6">SPRY domain-containing protein</fullName>
    </submittedName>
</protein>
<gene>
    <name evidence="6" type="ORF">NKR19_g4705</name>
</gene>
<comment type="caution">
    <text evidence="6">The sequence shown here is derived from an EMBL/GenBank/DDBJ whole genome shotgun (WGS) entry which is preliminary data.</text>
</comment>
<keyword evidence="2" id="KW-0812">Transmembrane</keyword>